<feature type="transmembrane region" description="Helical" evidence="9">
    <location>
        <begin position="43"/>
        <end position="60"/>
    </location>
</feature>
<protein>
    <submittedName>
        <fullName evidence="11">Sugar porter family MFS transporter</fullName>
    </submittedName>
</protein>
<feature type="transmembrane region" description="Helical" evidence="9">
    <location>
        <begin position="171"/>
        <end position="193"/>
    </location>
</feature>
<evidence type="ECO:0000256" key="6">
    <source>
        <dbReference type="ARBA" id="ARBA00023136"/>
    </source>
</evidence>
<evidence type="ECO:0000256" key="1">
    <source>
        <dbReference type="ARBA" id="ARBA00004651"/>
    </source>
</evidence>
<dbReference type="PRINTS" id="PR00171">
    <property type="entry name" value="SUGRTRNSPORT"/>
</dbReference>
<dbReference type="NCBIfam" id="TIGR00879">
    <property type="entry name" value="SP"/>
    <property type="match status" value="1"/>
</dbReference>
<dbReference type="InterPro" id="IPR036259">
    <property type="entry name" value="MFS_trans_sf"/>
</dbReference>
<feature type="transmembrane region" description="Helical" evidence="9">
    <location>
        <begin position="455"/>
        <end position="477"/>
    </location>
</feature>
<evidence type="ECO:0000313" key="12">
    <source>
        <dbReference type="Proteomes" id="UP001501447"/>
    </source>
</evidence>
<dbReference type="Proteomes" id="UP001501447">
    <property type="component" value="Unassembled WGS sequence"/>
</dbReference>
<feature type="transmembrane region" description="Helical" evidence="9">
    <location>
        <begin position="295"/>
        <end position="314"/>
    </location>
</feature>
<keyword evidence="5 9" id="KW-1133">Transmembrane helix</keyword>
<evidence type="ECO:0000259" key="10">
    <source>
        <dbReference type="PROSITE" id="PS50850"/>
    </source>
</evidence>
<feature type="transmembrane region" description="Helical" evidence="9">
    <location>
        <begin position="393"/>
        <end position="417"/>
    </location>
</feature>
<feature type="region of interest" description="Disordered" evidence="8">
    <location>
        <begin position="503"/>
        <end position="533"/>
    </location>
</feature>
<keyword evidence="4 9" id="KW-0812">Transmembrane</keyword>
<comment type="caution">
    <text evidence="11">The sequence shown here is derived from an EMBL/GenBank/DDBJ whole genome shotgun (WGS) entry which is preliminary data.</text>
</comment>
<dbReference type="InterPro" id="IPR005829">
    <property type="entry name" value="Sugar_transporter_CS"/>
</dbReference>
<dbReference type="InterPro" id="IPR005828">
    <property type="entry name" value="MFS_sugar_transport-like"/>
</dbReference>
<feature type="transmembrane region" description="Helical" evidence="9">
    <location>
        <begin position="142"/>
        <end position="159"/>
    </location>
</feature>
<evidence type="ECO:0000256" key="5">
    <source>
        <dbReference type="ARBA" id="ARBA00022989"/>
    </source>
</evidence>
<keyword evidence="6 9" id="KW-0472">Membrane</keyword>
<feature type="domain" description="Major facilitator superfamily (MFS) profile" evidence="10">
    <location>
        <begin position="47"/>
        <end position="484"/>
    </location>
</feature>
<evidence type="ECO:0000313" key="11">
    <source>
        <dbReference type="EMBL" id="GAA2626113.1"/>
    </source>
</evidence>
<dbReference type="InterPro" id="IPR020846">
    <property type="entry name" value="MFS_dom"/>
</dbReference>
<feature type="transmembrane region" description="Helical" evidence="9">
    <location>
        <begin position="199"/>
        <end position="220"/>
    </location>
</feature>
<keyword evidence="3 7" id="KW-0813">Transport</keyword>
<organism evidence="11 12">
    <name type="scientific">Streptomyces axinellae</name>
    <dbReference type="NCBI Taxonomy" id="552788"/>
    <lineage>
        <taxon>Bacteria</taxon>
        <taxon>Bacillati</taxon>
        <taxon>Actinomycetota</taxon>
        <taxon>Actinomycetes</taxon>
        <taxon>Kitasatosporales</taxon>
        <taxon>Streptomycetaceae</taxon>
        <taxon>Streptomyces</taxon>
    </lineage>
</organism>
<dbReference type="EMBL" id="BAAARJ010000015">
    <property type="protein sequence ID" value="GAA2626113.1"/>
    <property type="molecule type" value="Genomic_DNA"/>
</dbReference>
<reference evidence="12" key="1">
    <citation type="journal article" date="2019" name="Int. J. Syst. Evol. Microbiol.">
        <title>The Global Catalogue of Microorganisms (GCM) 10K type strain sequencing project: providing services to taxonomists for standard genome sequencing and annotation.</title>
        <authorList>
            <consortium name="The Broad Institute Genomics Platform"/>
            <consortium name="The Broad Institute Genome Sequencing Center for Infectious Disease"/>
            <person name="Wu L."/>
            <person name="Ma J."/>
        </authorList>
    </citation>
    <scope>NUCLEOTIDE SEQUENCE [LARGE SCALE GENOMIC DNA]</scope>
    <source>
        <strain evidence="12">JCM 16373</strain>
    </source>
</reference>
<dbReference type="InterPro" id="IPR003663">
    <property type="entry name" value="Sugar/inositol_transpt"/>
</dbReference>
<feature type="transmembrane region" description="Helical" evidence="9">
    <location>
        <begin position="113"/>
        <end position="136"/>
    </location>
</feature>
<sequence>MTRTEATSGADRPGSPFGDATGGGSGSGGDEGGGGRKSRGGGLSTKVAVVASAVGLIYGYDTGSISGALVFLESDYHLTTLWTSVITSVVVVGSLVGAAVGPRVANELGRRRAMLAVAFGFMAFAGLSALPLGVWWLTVVRLFLGVTVGLATVVAPVFISEFASEHNRGRLGTAFQFFTCAGVIISLLTAWALSGSRSWEAVLGLAAAPAGAVFLALLRFPDSPRWYAMKGRRAQALATLRRLEPDAEPGAGSGADSDAGAAAVAERSLAAIEADLAEGEQGRFREIFTRQHARATFFVIAFGFAVQITGNNTILYFSPTIFAKAGFGDAADSILASTLVQVVAAVGVVLSMAVVDRWGRRPPLLVGTAAMVAGHVVMTLVFAQSRISTGTGYVATAAIGLFYLGFYFGIGSLIWVYTGEAFPARLRSVGAGALLLSDFVANLIATFAFPNVLASLGGSAAFGAFAVLSVLALVFLYRMAPETKGRSLEEIRGYWENGGRWRGPARAGSATADAASGTGAGPGSRTGGGTGGR</sequence>
<evidence type="ECO:0000256" key="7">
    <source>
        <dbReference type="RuleBase" id="RU003346"/>
    </source>
</evidence>
<dbReference type="PROSITE" id="PS50850">
    <property type="entry name" value="MFS"/>
    <property type="match status" value="1"/>
</dbReference>
<feature type="transmembrane region" description="Helical" evidence="9">
    <location>
        <begin position="364"/>
        <end position="387"/>
    </location>
</feature>
<feature type="compositionally biased region" description="Gly residues" evidence="8">
    <location>
        <begin position="518"/>
        <end position="533"/>
    </location>
</feature>
<accession>A0ABP6CS55</accession>
<dbReference type="Pfam" id="PF00083">
    <property type="entry name" value="Sugar_tr"/>
    <property type="match status" value="1"/>
</dbReference>
<dbReference type="RefSeq" id="WP_344568241.1">
    <property type="nucleotide sequence ID" value="NZ_BAAARJ010000015.1"/>
</dbReference>
<feature type="transmembrane region" description="Helical" evidence="9">
    <location>
        <begin position="334"/>
        <end position="355"/>
    </location>
</feature>
<evidence type="ECO:0000256" key="2">
    <source>
        <dbReference type="ARBA" id="ARBA00010992"/>
    </source>
</evidence>
<gene>
    <name evidence="11" type="ORF">GCM10009863_46140</name>
</gene>
<dbReference type="PROSITE" id="PS00216">
    <property type="entry name" value="SUGAR_TRANSPORT_1"/>
    <property type="match status" value="1"/>
</dbReference>
<dbReference type="PROSITE" id="PS00217">
    <property type="entry name" value="SUGAR_TRANSPORT_2"/>
    <property type="match status" value="1"/>
</dbReference>
<keyword evidence="12" id="KW-1185">Reference proteome</keyword>
<dbReference type="PANTHER" id="PTHR48020:SF12">
    <property type="entry name" value="PROTON MYO-INOSITOL COTRANSPORTER"/>
    <property type="match status" value="1"/>
</dbReference>
<dbReference type="InterPro" id="IPR050814">
    <property type="entry name" value="Myo-inositol_Transporter"/>
</dbReference>
<comment type="similarity">
    <text evidence="2 7">Belongs to the major facilitator superfamily. Sugar transporter (TC 2.A.1.1) family.</text>
</comment>
<feature type="region of interest" description="Disordered" evidence="8">
    <location>
        <begin position="1"/>
        <end position="42"/>
    </location>
</feature>
<dbReference type="PANTHER" id="PTHR48020">
    <property type="entry name" value="PROTON MYO-INOSITOL COTRANSPORTER"/>
    <property type="match status" value="1"/>
</dbReference>
<evidence type="ECO:0000256" key="3">
    <source>
        <dbReference type="ARBA" id="ARBA00022448"/>
    </source>
</evidence>
<evidence type="ECO:0000256" key="4">
    <source>
        <dbReference type="ARBA" id="ARBA00022692"/>
    </source>
</evidence>
<feature type="transmembrane region" description="Helical" evidence="9">
    <location>
        <begin position="80"/>
        <end position="101"/>
    </location>
</feature>
<dbReference type="SUPFAM" id="SSF103473">
    <property type="entry name" value="MFS general substrate transporter"/>
    <property type="match status" value="1"/>
</dbReference>
<dbReference type="Gene3D" id="1.20.1250.20">
    <property type="entry name" value="MFS general substrate transporter like domains"/>
    <property type="match status" value="1"/>
</dbReference>
<evidence type="ECO:0000256" key="9">
    <source>
        <dbReference type="SAM" id="Phobius"/>
    </source>
</evidence>
<feature type="compositionally biased region" description="Low complexity" evidence="8">
    <location>
        <begin position="504"/>
        <end position="517"/>
    </location>
</feature>
<evidence type="ECO:0000256" key="8">
    <source>
        <dbReference type="SAM" id="MobiDB-lite"/>
    </source>
</evidence>
<feature type="transmembrane region" description="Helical" evidence="9">
    <location>
        <begin position="429"/>
        <end position="449"/>
    </location>
</feature>
<proteinExistence type="inferred from homology"/>
<feature type="compositionally biased region" description="Gly residues" evidence="8">
    <location>
        <begin position="20"/>
        <end position="32"/>
    </location>
</feature>
<name>A0ABP6CS55_9ACTN</name>
<comment type="subcellular location">
    <subcellularLocation>
        <location evidence="1">Cell membrane</location>
        <topology evidence="1">Multi-pass membrane protein</topology>
    </subcellularLocation>
</comment>